<dbReference type="EMBL" id="VFSY01000013">
    <property type="protein sequence ID" value="TPI02633.1"/>
    <property type="molecule type" value="Genomic_DNA"/>
</dbReference>
<dbReference type="AlphaFoldDB" id="A0A502MJB0"/>
<sequence length="205" mass="23342">MKNKKQFLLLVLGMIPIATVSCQHIHVKAERGLQGFQGEKGERGEPGQKGERGENGKDGKGFEKIWLLNSSLEASDYLVRRAFVKSGKILFSNNQKYLEGDLITLFLDLKASVDNKEYLINLKILLDTRNIEEKGKVVECYTSAMLMSIKHKTKAIIPAFITYRLWDDGITVFNIQVQENEKFINLKNNESLTGRITLIKYSKEN</sequence>
<gene>
    <name evidence="2" type="ORF">FJM01_00365</name>
</gene>
<dbReference type="Proteomes" id="UP000317904">
    <property type="component" value="Unassembled WGS sequence"/>
</dbReference>
<evidence type="ECO:0000256" key="1">
    <source>
        <dbReference type="SAM" id="MobiDB-lite"/>
    </source>
</evidence>
<evidence type="ECO:0000313" key="2">
    <source>
        <dbReference type="EMBL" id="TPI02633.1"/>
    </source>
</evidence>
<feature type="compositionally biased region" description="Basic and acidic residues" evidence="1">
    <location>
        <begin position="39"/>
        <end position="57"/>
    </location>
</feature>
<organism evidence="2 3">
    <name type="scientific">Mycoplasma struthionis</name>
    <dbReference type="NCBI Taxonomy" id="538220"/>
    <lineage>
        <taxon>Bacteria</taxon>
        <taxon>Bacillati</taxon>
        <taxon>Mycoplasmatota</taxon>
        <taxon>Mollicutes</taxon>
        <taxon>Mycoplasmataceae</taxon>
        <taxon>Mycoplasma</taxon>
    </lineage>
</organism>
<protein>
    <recommendedName>
        <fullName evidence="4">Collagen-like protein</fullName>
    </recommendedName>
</protein>
<dbReference type="Gene3D" id="1.20.5.320">
    <property type="entry name" value="6-Phosphogluconate Dehydrogenase, domain 3"/>
    <property type="match status" value="1"/>
</dbReference>
<feature type="region of interest" description="Disordered" evidence="1">
    <location>
        <begin position="36"/>
        <end position="57"/>
    </location>
</feature>
<dbReference type="PROSITE" id="PS51257">
    <property type="entry name" value="PROKAR_LIPOPROTEIN"/>
    <property type="match status" value="1"/>
</dbReference>
<accession>A0A502MJB0</accession>
<evidence type="ECO:0008006" key="4">
    <source>
        <dbReference type="Google" id="ProtNLM"/>
    </source>
</evidence>
<evidence type="ECO:0000313" key="3">
    <source>
        <dbReference type="Proteomes" id="UP000317904"/>
    </source>
</evidence>
<reference evidence="2 3" key="1">
    <citation type="submission" date="2019-06" db="EMBL/GenBank/DDBJ databases">
        <title>A comparative genomics study of ostrich specific Mycoplasmas.</title>
        <authorList>
            <person name="Botes A."/>
            <person name="Nel T."/>
        </authorList>
    </citation>
    <scope>NUCLEOTIDE SEQUENCE [LARGE SCALE GENOMIC DNA]</scope>
    <source>
        <strain evidence="2 3">Ms01</strain>
    </source>
</reference>
<proteinExistence type="predicted"/>
<dbReference type="RefSeq" id="WP_140700886.1">
    <property type="nucleotide sequence ID" value="NZ_VFSY01000013.1"/>
</dbReference>
<name>A0A502MJB0_9MOLU</name>
<comment type="caution">
    <text evidence="2">The sequence shown here is derived from an EMBL/GenBank/DDBJ whole genome shotgun (WGS) entry which is preliminary data.</text>
</comment>